<protein>
    <submittedName>
        <fullName evidence="1">Uncharacterized protein</fullName>
    </submittedName>
</protein>
<accession>A0A8H3SDG1</accession>
<dbReference type="EMBL" id="BLKC01000147">
    <property type="protein sequence ID" value="GFF57146.1"/>
    <property type="molecule type" value="Genomic_DNA"/>
</dbReference>
<organism evidence="1 2">
    <name type="scientific">Aspergillus udagawae</name>
    <dbReference type="NCBI Taxonomy" id="91492"/>
    <lineage>
        <taxon>Eukaryota</taxon>
        <taxon>Fungi</taxon>
        <taxon>Dikarya</taxon>
        <taxon>Ascomycota</taxon>
        <taxon>Pezizomycotina</taxon>
        <taxon>Eurotiomycetes</taxon>
        <taxon>Eurotiomycetidae</taxon>
        <taxon>Eurotiales</taxon>
        <taxon>Aspergillaceae</taxon>
        <taxon>Aspergillus</taxon>
        <taxon>Aspergillus subgen. Fumigati</taxon>
    </lineage>
</organism>
<feature type="non-terminal residue" evidence="1">
    <location>
        <position position="106"/>
    </location>
</feature>
<proteinExistence type="predicted"/>
<name>A0A8H3SDG1_9EURO</name>
<evidence type="ECO:0000313" key="2">
    <source>
        <dbReference type="Proteomes" id="UP000465221"/>
    </source>
</evidence>
<dbReference type="Proteomes" id="UP000465221">
    <property type="component" value="Unassembled WGS sequence"/>
</dbReference>
<evidence type="ECO:0000313" key="1">
    <source>
        <dbReference type="EMBL" id="GFF57146.1"/>
    </source>
</evidence>
<sequence>SSRHRKPDPTYEVVAIIKSTSTLQSTSKPVNLSTDENQRLRHLICAIKGCQPRPLDTTQHLAVPAITHSTRHSNAVVLLFAARAGNPPTVAFFGCITTSSMDRTWQ</sequence>
<reference evidence="1 2" key="1">
    <citation type="submission" date="2020-01" db="EMBL/GenBank/DDBJ databases">
        <title>Draft genome sequence of Aspergillus udagawae IFM 46972.</title>
        <authorList>
            <person name="Takahashi H."/>
            <person name="Yaguchi T."/>
        </authorList>
    </citation>
    <scope>NUCLEOTIDE SEQUENCE [LARGE SCALE GENOMIC DNA]</scope>
    <source>
        <strain evidence="1 2">IFM 46972</strain>
    </source>
</reference>
<gene>
    <name evidence="1" type="ORF">IFM46972_10709</name>
</gene>
<comment type="caution">
    <text evidence="1">The sequence shown here is derived from an EMBL/GenBank/DDBJ whole genome shotgun (WGS) entry which is preliminary data.</text>
</comment>
<dbReference type="AlphaFoldDB" id="A0A8H3SDG1"/>